<reference evidence="2" key="1">
    <citation type="journal article" date="2014" name="Front. Microbiol.">
        <title>High frequency of phylogenetically diverse reductive dehalogenase-homologous genes in deep subseafloor sedimentary metagenomes.</title>
        <authorList>
            <person name="Kawai M."/>
            <person name="Futagami T."/>
            <person name="Toyoda A."/>
            <person name="Takaki Y."/>
            <person name="Nishi S."/>
            <person name="Hori S."/>
            <person name="Arai W."/>
            <person name="Tsubouchi T."/>
            <person name="Morono Y."/>
            <person name="Uchiyama I."/>
            <person name="Ito T."/>
            <person name="Fujiyama A."/>
            <person name="Inagaki F."/>
            <person name="Takami H."/>
        </authorList>
    </citation>
    <scope>NUCLEOTIDE SEQUENCE</scope>
    <source>
        <strain evidence="2">Expedition CK06-06</strain>
    </source>
</reference>
<protein>
    <recommendedName>
        <fullName evidence="1">GIY-YIG domain-containing protein</fullName>
    </recommendedName>
</protein>
<evidence type="ECO:0000313" key="2">
    <source>
        <dbReference type="EMBL" id="GAF80150.1"/>
    </source>
</evidence>
<gene>
    <name evidence="2" type="ORF">S01H1_03788</name>
</gene>
<sequence>MEIYKTTNKITGDFYIGKANNPRYDYIGSGTLLKEQIKEYGKENFNYEVLISINEDLENSHHLLFFIEHLIIKKHIRNEKCINLSLGSKNSITEYYKKQMVNIIHDYSA</sequence>
<dbReference type="InterPro" id="IPR000305">
    <property type="entry name" value="GIY-YIG_endonuc"/>
</dbReference>
<feature type="domain" description="GIY-YIG" evidence="1">
    <location>
        <begin position="3"/>
        <end position="88"/>
    </location>
</feature>
<dbReference type="AlphaFoldDB" id="X0TVK4"/>
<accession>X0TVK4</accession>
<dbReference type="InterPro" id="IPR035901">
    <property type="entry name" value="GIY-YIG_endonuc_sf"/>
</dbReference>
<dbReference type="EMBL" id="BARS01002036">
    <property type="protein sequence ID" value="GAF80150.1"/>
    <property type="molecule type" value="Genomic_DNA"/>
</dbReference>
<dbReference type="SUPFAM" id="SSF82771">
    <property type="entry name" value="GIY-YIG endonuclease"/>
    <property type="match status" value="1"/>
</dbReference>
<dbReference type="SMART" id="SM00465">
    <property type="entry name" value="GIYc"/>
    <property type="match status" value="1"/>
</dbReference>
<feature type="non-terminal residue" evidence="2">
    <location>
        <position position="109"/>
    </location>
</feature>
<organism evidence="2">
    <name type="scientific">marine sediment metagenome</name>
    <dbReference type="NCBI Taxonomy" id="412755"/>
    <lineage>
        <taxon>unclassified sequences</taxon>
        <taxon>metagenomes</taxon>
        <taxon>ecological metagenomes</taxon>
    </lineage>
</organism>
<name>X0TVK4_9ZZZZ</name>
<proteinExistence type="predicted"/>
<dbReference type="Gene3D" id="3.40.1440.10">
    <property type="entry name" value="GIY-YIG endonuclease"/>
    <property type="match status" value="1"/>
</dbReference>
<comment type="caution">
    <text evidence="2">The sequence shown here is derived from an EMBL/GenBank/DDBJ whole genome shotgun (WGS) entry which is preliminary data.</text>
</comment>
<evidence type="ECO:0000259" key="1">
    <source>
        <dbReference type="SMART" id="SM00465"/>
    </source>
</evidence>